<evidence type="ECO:0000259" key="7">
    <source>
        <dbReference type="Pfam" id="PF21365"/>
    </source>
</evidence>
<dbReference type="InterPro" id="IPR017853">
    <property type="entry name" value="GH"/>
</dbReference>
<reference evidence="8" key="1">
    <citation type="submission" date="2021-08" db="EMBL/GenBank/DDBJ databases">
        <title>Prevotella lacticifex sp. nov., isolated from rumen of cow.</title>
        <authorList>
            <person name="Shinkai T."/>
            <person name="Ikeyama N."/>
            <person name="Kumagai M."/>
            <person name="Ohmori H."/>
            <person name="Sakamoto M."/>
            <person name="Ohkuma M."/>
            <person name="Mitsumori M."/>
        </authorList>
    </citation>
    <scope>NUCLEOTIDE SEQUENCE</scope>
    <source>
        <strain evidence="8">DSM 11371</strain>
    </source>
</reference>
<dbReference type="Pfam" id="PF01055">
    <property type="entry name" value="Glyco_hydro_31_2nd"/>
    <property type="match status" value="1"/>
</dbReference>
<feature type="domain" description="Glycoside hydrolase family 31 N-terminal" evidence="5">
    <location>
        <begin position="22"/>
        <end position="175"/>
    </location>
</feature>
<evidence type="ECO:0000256" key="2">
    <source>
        <dbReference type="RuleBase" id="RU361185"/>
    </source>
</evidence>
<feature type="signal peptide" evidence="3">
    <location>
        <begin position="1"/>
        <end position="20"/>
    </location>
</feature>
<accession>A0AA37HYF8</accession>
<protein>
    <submittedName>
        <fullName evidence="8">Xylosidase</fullName>
    </submittedName>
</protein>
<dbReference type="Pfam" id="PF17137">
    <property type="entry name" value="DUF5110"/>
    <property type="match status" value="1"/>
</dbReference>
<dbReference type="Gene3D" id="3.20.20.80">
    <property type="entry name" value="Glycosidases"/>
    <property type="match status" value="1"/>
</dbReference>
<keyword evidence="2" id="KW-0326">Glycosidase</keyword>
<keyword evidence="3" id="KW-0732">Signal</keyword>
<dbReference type="CDD" id="cd14752">
    <property type="entry name" value="GH31_N"/>
    <property type="match status" value="1"/>
</dbReference>
<evidence type="ECO:0000256" key="1">
    <source>
        <dbReference type="ARBA" id="ARBA00007806"/>
    </source>
</evidence>
<gene>
    <name evidence="8" type="ORF">PRRU23_22930</name>
</gene>
<dbReference type="PANTHER" id="PTHR43863">
    <property type="entry name" value="HYDROLASE, PUTATIVE (AFU_ORTHOLOGUE AFUA_1G03140)-RELATED"/>
    <property type="match status" value="1"/>
</dbReference>
<dbReference type="Pfam" id="PF21365">
    <property type="entry name" value="Glyco_hydro_31_3rd"/>
    <property type="match status" value="2"/>
</dbReference>
<dbReference type="Gene3D" id="2.60.40.1180">
    <property type="entry name" value="Golgi alpha-mannosidase II"/>
    <property type="match status" value="2"/>
</dbReference>
<dbReference type="InterPro" id="IPR048395">
    <property type="entry name" value="Glyco_hydro_31_C"/>
</dbReference>
<dbReference type="PANTHER" id="PTHR43863:SF2">
    <property type="entry name" value="MALTASE-GLUCOAMYLASE"/>
    <property type="match status" value="1"/>
</dbReference>
<dbReference type="GO" id="GO:0030246">
    <property type="term" value="F:carbohydrate binding"/>
    <property type="evidence" value="ECO:0007669"/>
    <property type="project" value="InterPro"/>
</dbReference>
<dbReference type="Proteomes" id="UP000887043">
    <property type="component" value="Unassembled WGS sequence"/>
</dbReference>
<evidence type="ECO:0000313" key="9">
    <source>
        <dbReference type="Proteomes" id="UP000887043"/>
    </source>
</evidence>
<proteinExistence type="inferred from homology"/>
<dbReference type="InterPro" id="IPR033403">
    <property type="entry name" value="DUF5110"/>
</dbReference>
<dbReference type="SUPFAM" id="SSF74650">
    <property type="entry name" value="Galactose mutarotase-like"/>
    <property type="match status" value="1"/>
</dbReference>
<dbReference type="GO" id="GO:0005975">
    <property type="term" value="P:carbohydrate metabolic process"/>
    <property type="evidence" value="ECO:0007669"/>
    <property type="project" value="InterPro"/>
</dbReference>
<dbReference type="AlphaFoldDB" id="A0AA37HYF8"/>
<keyword evidence="2" id="KW-0378">Hydrolase</keyword>
<name>A0AA37HYF8_SEGBR</name>
<evidence type="ECO:0000259" key="4">
    <source>
        <dbReference type="Pfam" id="PF01055"/>
    </source>
</evidence>
<comment type="similarity">
    <text evidence="1 2">Belongs to the glycosyl hydrolase 31 family.</text>
</comment>
<feature type="domain" description="DUF5110" evidence="6">
    <location>
        <begin position="709"/>
        <end position="776"/>
    </location>
</feature>
<feature type="domain" description="Glycosyl hydrolase family 31 C-terminal" evidence="7">
    <location>
        <begin position="645"/>
        <end position="692"/>
    </location>
</feature>
<dbReference type="SUPFAM" id="SSF51011">
    <property type="entry name" value="Glycosyl hydrolase domain"/>
    <property type="match status" value="1"/>
</dbReference>
<dbReference type="InterPro" id="IPR025887">
    <property type="entry name" value="Glyco_hydro_31_N_dom"/>
</dbReference>
<organism evidence="8 9">
    <name type="scientific">Segatella bryantii</name>
    <name type="common">Prevotella bryantii</name>
    <dbReference type="NCBI Taxonomy" id="77095"/>
    <lineage>
        <taxon>Bacteria</taxon>
        <taxon>Pseudomonadati</taxon>
        <taxon>Bacteroidota</taxon>
        <taxon>Bacteroidia</taxon>
        <taxon>Bacteroidales</taxon>
        <taxon>Prevotellaceae</taxon>
        <taxon>Segatella</taxon>
    </lineage>
</organism>
<feature type="domain" description="Glycoside hydrolase family 31 TIM barrel" evidence="4">
    <location>
        <begin position="222"/>
        <end position="565"/>
    </location>
</feature>
<dbReference type="InterPro" id="IPR011013">
    <property type="entry name" value="Gal_mutarotase_sf_dom"/>
</dbReference>
<dbReference type="EMBL" id="BPTR01000001">
    <property type="protein sequence ID" value="GJG28593.1"/>
    <property type="molecule type" value="Genomic_DNA"/>
</dbReference>
<feature type="chain" id="PRO_5041274073" evidence="3">
    <location>
        <begin position="21"/>
        <end position="792"/>
    </location>
</feature>
<evidence type="ECO:0000256" key="3">
    <source>
        <dbReference type="SAM" id="SignalP"/>
    </source>
</evidence>
<evidence type="ECO:0000259" key="5">
    <source>
        <dbReference type="Pfam" id="PF13802"/>
    </source>
</evidence>
<dbReference type="RefSeq" id="WP_006281498.1">
    <property type="nucleotide sequence ID" value="NZ_BPTR01000001.1"/>
</dbReference>
<dbReference type="CDD" id="cd06591">
    <property type="entry name" value="GH31_xylosidase_XylS"/>
    <property type="match status" value="1"/>
</dbReference>
<dbReference type="GO" id="GO:0004553">
    <property type="term" value="F:hydrolase activity, hydrolyzing O-glycosyl compounds"/>
    <property type="evidence" value="ECO:0007669"/>
    <property type="project" value="InterPro"/>
</dbReference>
<dbReference type="Gene3D" id="2.60.40.1760">
    <property type="entry name" value="glycosyl hydrolase (family 31)"/>
    <property type="match status" value="1"/>
</dbReference>
<feature type="domain" description="Glycosyl hydrolase family 31 C-terminal" evidence="7">
    <location>
        <begin position="575"/>
        <end position="615"/>
    </location>
</feature>
<dbReference type="InterPro" id="IPR000322">
    <property type="entry name" value="Glyco_hydro_31_TIM"/>
</dbReference>
<sequence>MKKKTLLLVLYPLLATASWAQKVVFYTPNTVRIIKDNGVNEEKKSLVVIAQPKPVKVTQTKKGTATVYQSSALKVTVQDGKVTFADNKGNILTSEGETTFTPITTNLDRGAFKVKQTFAVDADESIYGVGLLQNGKMSQRGENRRMIQSNLEDFAHFYQSIKGYGIFWDNYSPTQLITPAEGEAGHVVLESEVGKLADYYFIYGGNADGVIAEMRHLSGEVPMLPLWTYGFHQSRERYKTQQELLDVVHKYRDLKVPFDGIIQDWQYWGSNYTWNAMEFINPDFDRAQQMIDEVHKQKAHMSISIWASFGPETKAYRDMKKKGFLLDFETWPQSGLTQWPPRMDYPSGVRCYDAYSSEARDIYWKYLSNLYNMGIDAWWMDSTDPDHLSYKESDLDQPTSMGSYRSVRNAYPLMTVGGVYDHQRATTRDKRVFILTRSYFSGQQRYGANTWSGDISSSWESFRKQVPICLNYTLTANPNVNTDIGGFFAGSYNTQGFNSATRNPQYQELYVRWMQFGAFTPMMRSHGTDVYRELYYFGKSGEPIYDALVDAVKLRYRFLPYIYSQSWQVTKYNDSFMRALFMDFKDDKQTWNNNRQYLFGHNVLVCPVVNPLYTTEKIVRTDPLGGWDRKDGKRETYTSVDWKANKTFSVYLPAGAMWYDYWTGRRYNGGQTLTANAPISHSPLYIKAGSILPLGPDVQYANENHYDNLDIVVYPGADASFTLYEDEGDNYNYEKGIYSTIPLTWNDKTKTLTIGKRKGTFPGMLQTRTFRVKVIGGIEKTVTYTGKGINVK</sequence>
<dbReference type="Pfam" id="PF13802">
    <property type="entry name" value="Gal_mutarotas_2"/>
    <property type="match status" value="1"/>
</dbReference>
<evidence type="ECO:0000259" key="6">
    <source>
        <dbReference type="Pfam" id="PF17137"/>
    </source>
</evidence>
<dbReference type="InterPro" id="IPR013780">
    <property type="entry name" value="Glyco_hydro_b"/>
</dbReference>
<dbReference type="InterPro" id="IPR051816">
    <property type="entry name" value="Glycosyl_Hydrolase_31"/>
</dbReference>
<evidence type="ECO:0000313" key="8">
    <source>
        <dbReference type="EMBL" id="GJG28593.1"/>
    </source>
</evidence>
<dbReference type="SUPFAM" id="SSF51445">
    <property type="entry name" value="(Trans)glycosidases"/>
    <property type="match status" value="1"/>
</dbReference>
<comment type="caution">
    <text evidence="8">The sequence shown here is derived from an EMBL/GenBank/DDBJ whole genome shotgun (WGS) entry which is preliminary data.</text>
</comment>